<dbReference type="EMBL" id="CP058554">
    <property type="protein sequence ID" value="QMV73925.1"/>
    <property type="molecule type" value="Genomic_DNA"/>
</dbReference>
<protein>
    <submittedName>
        <fullName evidence="1">FAD-dependent oxidoreductase</fullName>
    </submittedName>
</protein>
<dbReference type="PANTHER" id="PTHR16128">
    <property type="entry name" value="FAD/NAD(P)-BINDING OXIDOREDUCTASE FAMILY PROTEIN"/>
    <property type="match status" value="1"/>
</dbReference>
<proteinExistence type="predicted"/>
<reference evidence="1 2" key="1">
    <citation type="journal article" date="2020" name="G3 (Bethesda)">
        <title>CeMbio - The Caenorhabditis elegans Microbiome Resource.</title>
        <authorList>
            <person name="Dirksen P."/>
            <person name="Assie A."/>
            <person name="Zimmermann J."/>
            <person name="Zhang F."/>
            <person name="Tietje A.M."/>
            <person name="Marsh S.A."/>
            <person name="Felix M.A."/>
            <person name="Shapira M."/>
            <person name="Kaleta C."/>
            <person name="Schulenburg H."/>
            <person name="Samuel B."/>
        </authorList>
    </citation>
    <scope>NUCLEOTIDE SEQUENCE [LARGE SCALE GENOMIC DNA]</scope>
    <source>
        <strain evidence="1 2">BIGb0172</strain>
    </source>
</reference>
<dbReference type="InterPro" id="IPR036188">
    <property type="entry name" value="FAD/NAD-bd_sf"/>
</dbReference>
<evidence type="ECO:0000313" key="1">
    <source>
        <dbReference type="EMBL" id="QMV73925.1"/>
    </source>
</evidence>
<dbReference type="KEGG" id="cpis:HS961_14375"/>
<dbReference type="Gene3D" id="3.90.660.10">
    <property type="match status" value="1"/>
</dbReference>
<dbReference type="AlphaFoldDB" id="A0A7G5EIV0"/>
<gene>
    <name evidence="1" type="ORF">HS961_14375</name>
</gene>
<evidence type="ECO:0000313" key="2">
    <source>
        <dbReference type="Proteomes" id="UP000515240"/>
    </source>
</evidence>
<dbReference type="PRINTS" id="PR00419">
    <property type="entry name" value="ADXRDTASE"/>
</dbReference>
<organism evidence="1 2">
    <name type="scientific">Comamonas piscis</name>
    <dbReference type="NCBI Taxonomy" id="1562974"/>
    <lineage>
        <taxon>Bacteria</taxon>
        <taxon>Pseudomonadati</taxon>
        <taxon>Pseudomonadota</taxon>
        <taxon>Betaproteobacteria</taxon>
        <taxon>Burkholderiales</taxon>
        <taxon>Comamonadaceae</taxon>
        <taxon>Comamonas</taxon>
    </lineage>
</organism>
<accession>A0A7G5EIV0</accession>
<dbReference type="PANTHER" id="PTHR16128:SF5">
    <property type="entry name" value="FAD_NAD(P)-BINDING OXIDOREDUCTASE FAMILY PROTEIN"/>
    <property type="match status" value="1"/>
</dbReference>
<keyword evidence="2" id="KW-1185">Reference proteome</keyword>
<sequence>MSSRIPPKPKRSASSSSNIVLATRKHYAVVGAGMAGVVCARTLQQAGHQVTVIEAQPQVGGRMASRHSAHGSFDVGAQFFTVRDPRFQQALDTTPNVTRNWSVNAIRTLDATGKVAVTTQRGMEAHLIGVPTMDSLVASWAAPLTVHLNEYALAFERDALNANQWQLRTEDIDGGVHVYAGLDGVVLAIPSPEAQELLADSETTLPADWQLFDVYIAPSWTLLLTFAHAIDPGITNMGPQWNAARTEHPRITWLSRESSKPGRGKVERWTVQASPDWARKHENDEPQRVAAKMLQAFSELTRIRATPSDIRVVQWGYAKTINPLPKDAKGQARSHLWNAKSAIGLCGDWCLGYRVEDAFVSGLEMALAVLGE</sequence>
<dbReference type="Proteomes" id="UP000515240">
    <property type="component" value="Chromosome"/>
</dbReference>
<dbReference type="SUPFAM" id="SSF51905">
    <property type="entry name" value="FAD/NAD(P)-binding domain"/>
    <property type="match status" value="1"/>
</dbReference>
<dbReference type="Pfam" id="PF13450">
    <property type="entry name" value="NAD_binding_8"/>
    <property type="match status" value="1"/>
</dbReference>
<dbReference type="RefSeq" id="WP_182323091.1">
    <property type="nucleotide sequence ID" value="NZ_CP058554.1"/>
</dbReference>
<dbReference type="Gene3D" id="3.50.50.60">
    <property type="entry name" value="FAD/NAD(P)-binding domain"/>
    <property type="match status" value="1"/>
</dbReference>
<name>A0A7G5EIV0_9BURK</name>